<keyword evidence="5" id="KW-1185">Reference proteome</keyword>
<dbReference type="PANTHER" id="PTHR46889">
    <property type="entry name" value="TRANSPOSASE INSF FOR INSERTION SEQUENCE IS3B-RELATED"/>
    <property type="match status" value="1"/>
</dbReference>
<dbReference type="InterPro" id="IPR010921">
    <property type="entry name" value="Trp_repressor/repl_initiator"/>
</dbReference>
<dbReference type="SUPFAM" id="SSF48295">
    <property type="entry name" value="TrpR-like"/>
    <property type="match status" value="1"/>
</dbReference>
<feature type="domain" description="Integrase catalytic" evidence="3">
    <location>
        <begin position="397"/>
        <end position="583"/>
    </location>
</feature>
<sequence length="585" mass="65015">MPAGFPSDIRVGAVERFLAGSSAREVCDWAEDVCGRRPSVATVGNWVAARRRGQLFDGTRRAYDAETIAKVVARRLTSQATVRDIAVEFDVNDTAALTWTKRYWPDDDERDSAASMTFDEAFAVTMERVSKHRKVQRNHQQQRVDEAADAKRPPRPVNEWLPGPGPIDDIADLPSDMDELKKLVVEMRDRETVKDAIIQVLMSDGEPRGKGNVRDGESRGKDDVRDGELSTAAKAAVVVALTDAHGFSIAKACAVVGIAQSTFYYHRHTHTKVVHQREQRRAALKPLILQAAAESGQSYGYRRIHAWLKIMGHTVSEKIVRTLMQELGCRPPAKASGKYSSYTGETDHKPANLLLITPTSNSDDDGDADVDVARPVVAPSQYFIDHADAQGLTHDFHADAPWEKIGTDVTEIHCPDGKLFLSAAIDFYDGMPIAVTMSTSPNHDLVAEMIARIDEVKPDGAQPIIHSDRGGLYRSERWVSLITDHTHNILDCPDCEADTWCGNRWRYIPSLSRKATSGDNARTEGFFGTMKQELLKGRPVVSTMTVAQMRDYIDTYIDFYIHRRLKSTLGDGYTTIAEHRQALSA</sequence>
<dbReference type="InterPro" id="IPR012337">
    <property type="entry name" value="RNaseH-like_sf"/>
</dbReference>
<reference evidence="4" key="1">
    <citation type="submission" date="2022-02" db="EMBL/GenBank/DDBJ databases">
        <title>Corynebacterium sp. from urogenital microbiome.</title>
        <authorList>
            <person name="Cappelli E.A."/>
            <person name="Ribeiro T.G."/>
            <person name="Peixe L."/>
        </authorList>
    </citation>
    <scope>NUCLEOTIDE SEQUENCE</scope>
    <source>
        <strain evidence="4">C8Ua_144</strain>
    </source>
</reference>
<comment type="function">
    <text evidence="1">Involved in the transposition of the insertion sequence.</text>
</comment>
<dbReference type="InterPro" id="IPR001584">
    <property type="entry name" value="Integrase_cat-core"/>
</dbReference>
<dbReference type="Proteomes" id="UP001146453">
    <property type="component" value="Unassembled WGS sequence"/>
</dbReference>
<evidence type="ECO:0000256" key="2">
    <source>
        <dbReference type="SAM" id="MobiDB-lite"/>
    </source>
</evidence>
<evidence type="ECO:0000259" key="3">
    <source>
        <dbReference type="PROSITE" id="PS50994"/>
    </source>
</evidence>
<gene>
    <name evidence="4" type="ORF">L8U61_10700</name>
</gene>
<dbReference type="PROSITE" id="PS50994">
    <property type="entry name" value="INTEGRASE"/>
    <property type="match status" value="1"/>
</dbReference>
<feature type="region of interest" description="Disordered" evidence="2">
    <location>
        <begin position="133"/>
        <end position="173"/>
    </location>
</feature>
<dbReference type="PANTHER" id="PTHR46889:SF4">
    <property type="entry name" value="TRANSPOSASE INSO FOR INSERTION SEQUENCE ELEMENT IS911B-RELATED"/>
    <property type="match status" value="1"/>
</dbReference>
<feature type="compositionally biased region" description="Basic and acidic residues" evidence="2">
    <location>
        <begin position="142"/>
        <end position="152"/>
    </location>
</feature>
<dbReference type="SUPFAM" id="SSF53098">
    <property type="entry name" value="Ribonuclease H-like"/>
    <property type="match status" value="1"/>
</dbReference>
<protein>
    <submittedName>
        <fullName evidence="4">IS3 family transposase</fullName>
    </submittedName>
</protein>
<evidence type="ECO:0000256" key="1">
    <source>
        <dbReference type="ARBA" id="ARBA00002286"/>
    </source>
</evidence>
<name>A0ABT4RAP1_9CORY</name>
<evidence type="ECO:0000313" key="4">
    <source>
        <dbReference type="EMBL" id="MCZ9292604.1"/>
    </source>
</evidence>
<dbReference type="InterPro" id="IPR050900">
    <property type="entry name" value="Transposase_IS3/IS150/IS904"/>
</dbReference>
<dbReference type="InterPro" id="IPR025948">
    <property type="entry name" value="HTH-like_dom"/>
</dbReference>
<dbReference type="RefSeq" id="WP_269952774.1">
    <property type="nucleotide sequence ID" value="NZ_JAKMUR010000022.1"/>
</dbReference>
<proteinExistence type="predicted"/>
<dbReference type="Pfam" id="PF13276">
    <property type="entry name" value="HTH_21"/>
    <property type="match status" value="1"/>
</dbReference>
<dbReference type="InterPro" id="IPR036397">
    <property type="entry name" value="RNaseH_sf"/>
</dbReference>
<feature type="compositionally biased region" description="Basic and acidic residues" evidence="2">
    <location>
        <begin position="205"/>
        <end position="226"/>
    </location>
</feature>
<comment type="caution">
    <text evidence="4">The sequence shown here is derived from an EMBL/GenBank/DDBJ whole genome shotgun (WGS) entry which is preliminary data.</text>
</comment>
<accession>A0ABT4RAP1</accession>
<dbReference type="Pfam" id="PF13333">
    <property type="entry name" value="rve_2"/>
    <property type="match status" value="1"/>
</dbReference>
<dbReference type="Gene3D" id="3.30.420.10">
    <property type="entry name" value="Ribonuclease H-like superfamily/Ribonuclease H"/>
    <property type="match status" value="1"/>
</dbReference>
<evidence type="ECO:0000313" key="5">
    <source>
        <dbReference type="Proteomes" id="UP001146453"/>
    </source>
</evidence>
<organism evidence="4 5">
    <name type="scientific">Corynebacterium lehmanniae</name>
    <dbReference type="NCBI Taxonomy" id="2913497"/>
    <lineage>
        <taxon>Bacteria</taxon>
        <taxon>Bacillati</taxon>
        <taxon>Actinomycetota</taxon>
        <taxon>Actinomycetes</taxon>
        <taxon>Mycobacteriales</taxon>
        <taxon>Corynebacteriaceae</taxon>
        <taxon>Corynebacterium</taxon>
    </lineage>
</organism>
<feature type="region of interest" description="Disordered" evidence="2">
    <location>
        <begin position="204"/>
        <end position="226"/>
    </location>
</feature>
<dbReference type="EMBL" id="JAKMUR010000022">
    <property type="protein sequence ID" value="MCZ9292604.1"/>
    <property type="molecule type" value="Genomic_DNA"/>
</dbReference>